<dbReference type="InterPro" id="IPR009079">
    <property type="entry name" value="4_helix_cytokine-like_core"/>
</dbReference>
<keyword evidence="3" id="KW-0964">Secreted</keyword>
<dbReference type="GO" id="GO:0046872">
    <property type="term" value="F:metal ion binding"/>
    <property type="evidence" value="ECO:0007669"/>
    <property type="project" value="UniProtKB-KW"/>
</dbReference>
<evidence type="ECO:0000313" key="7">
    <source>
        <dbReference type="Proteomes" id="UP000694547"/>
    </source>
</evidence>
<dbReference type="Pfam" id="PF00103">
    <property type="entry name" value="Hormone_1"/>
    <property type="match status" value="1"/>
</dbReference>
<keyword evidence="7" id="KW-1185">Reference proteome</keyword>
<protein>
    <submittedName>
        <fullName evidence="6">Prolactin family 7, subfamily a, member 1</fullName>
    </submittedName>
</protein>
<evidence type="ECO:0000256" key="5">
    <source>
        <dbReference type="SAM" id="SignalP"/>
    </source>
</evidence>
<evidence type="ECO:0000256" key="2">
    <source>
        <dbReference type="ARBA" id="ARBA00008474"/>
    </source>
</evidence>
<organism evidence="6 7">
    <name type="scientific">Peromyscus maniculatus bairdii</name>
    <name type="common">Prairie deer mouse</name>
    <dbReference type="NCBI Taxonomy" id="230844"/>
    <lineage>
        <taxon>Eukaryota</taxon>
        <taxon>Metazoa</taxon>
        <taxon>Chordata</taxon>
        <taxon>Craniata</taxon>
        <taxon>Vertebrata</taxon>
        <taxon>Euteleostomi</taxon>
        <taxon>Mammalia</taxon>
        <taxon>Eutheria</taxon>
        <taxon>Euarchontoglires</taxon>
        <taxon>Glires</taxon>
        <taxon>Rodentia</taxon>
        <taxon>Myomorpha</taxon>
        <taxon>Muroidea</taxon>
        <taxon>Cricetidae</taxon>
        <taxon>Neotominae</taxon>
        <taxon>Peromyscus</taxon>
    </lineage>
</organism>
<dbReference type="GeneTree" id="ENSGT00950000182818"/>
<evidence type="ECO:0000256" key="1">
    <source>
        <dbReference type="ARBA" id="ARBA00004613"/>
    </source>
</evidence>
<dbReference type="SUPFAM" id="SSF47266">
    <property type="entry name" value="4-helical cytokines"/>
    <property type="match status" value="1"/>
</dbReference>
<dbReference type="PANTHER" id="PTHR11417">
    <property type="entry name" value="SOMATOTROPIN,PROLACTIN"/>
    <property type="match status" value="1"/>
</dbReference>
<dbReference type="GO" id="GO:0031667">
    <property type="term" value="P:response to nutrient levels"/>
    <property type="evidence" value="ECO:0007669"/>
    <property type="project" value="TreeGrafter"/>
</dbReference>
<dbReference type="GO" id="GO:0008284">
    <property type="term" value="P:positive regulation of cell population proliferation"/>
    <property type="evidence" value="ECO:0007669"/>
    <property type="project" value="TreeGrafter"/>
</dbReference>
<dbReference type="GO" id="GO:0007565">
    <property type="term" value="P:female pregnancy"/>
    <property type="evidence" value="ECO:0007669"/>
    <property type="project" value="TreeGrafter"/>
</dbReference>
<dbReference type="Ensembl" id="ENSPEMT00000001339.2">
    <property type="protein sequence ID" value="ENSPEMP00000001278.2"/>
    <property type="gene ID" value="ENSPEMG00000000967.2"/>
</dbReference>
<accession>A0A6I9M3K0</accession>
<dbReference type="GO" id="GO:0005615">
    <property type="term" value="C:extracellular space"/>
    <property type="evidence" value="ECO:0007669"/>
    <property type="project" value="TreeGrafter"/>
</dbReference>
<evidence type="ECO:0000256" key="3">
    <source>
        <dbReference type="ARBA" id="ARBA00022525"/>
    </source>
</evidence>
<feature type="binding site" evidence="4">
    <location>
        <position position="236"/>
    </location>
    <ligand>
        <name>Zn(2+)</name>
        <dbReference type="ChEBI" id="CHEBI:29105"/>
    </ligand>
</feature>
<comment type="subcellular location">
    <subcellularLocation>
        <location evidence="1">Secreted</location>
    </subcellularLocation>
</comment>
<reference evidence="6" key="2">
    <citation type="submission" date="2025-08" db="UniProtKB">
        <authorList>
            <consortium name="Ensembl"/>
        </authorList>
    </citation>
    <scope>IDENTIFICATION</scope>
</reference>
<reference evidence="6" key="3">
    <citation type="submission" date="2025-09" db="UniProtKB">
        <authorList>
            <consortium name="Ensembl"/>
        </authorList>
    </citation>
    <scope>IDENTIFICATION</scope>
</reference>
<keyword evidence="4" id="KW-0862">Zinc</keyword>
<dbReference type="GO" id="GO:1903489">
    <property type="term" value="P:positive regulation of lactation"/>
    <property type="evidence" value="ECO:0007669"/>
    <property type="project" value="TreeGrafter"/>
</dbReference>
<evidence type="ECO:0000256" key="4">
    <source>
        <dbReference type="PIRSR" id="PIRSR601400-1"/>
    </source>
</evidence>
<evidence type="ECO:0000313" key="6">
    <source>
        <dbReference type="Ensembl" id="ENSPEMP00000001278.2"/>
    </source>
</evidence>
<dbReference type="OrthoDB" id="9629831at2759"/>
<dbReference type="Proteomes" id="UP000694547">
    <property type="component" value="Chromosome 5"/>
</dbReference>
<keyword evidence="5" id="KW-0732">Signal</keyword>
<feature type="signal peptide" evidence="5">
    <location>
        <begin position="1"/>
        <end position="30"/>
    </location>
</feature>
<dbReference type="GO" id="GO:0005179">
    <property type="term" value="F:hormone activity"/>
    <property type="evidence" value="ECO:0007669"/>
    <property type="project" value="InterPro"/>
</dbReference>
<dbReference type="GO" id="GO:0046427">
    <property type="term" value="P:positive regulation of receptor signaling pathway via JAK-STAT"/>
    <property type="evidence" value="ECO:0007669"/>
    <property type="project" value="TreeGrafter"/>
</dbReference>
<comment type="similarity">
    <text evidence="2">Belongs to the somatotropin/prolactin family.</text>
</comment>
<dbReference type="GO" id="GO:0030879">
    <property type="term" value="P:mammary gland development"/>
    <property type="evidence" value="ECO:0007669"/>
    <property type="project" value="TreeGrafter"/>
</dbReference>
<dbReference type="CDD" id="cd10288">
    <property type="entry name" value="prolactin_like"/>
    <property type="match status" value="1"/>
</dbReference>
<dbReference type="AlphaFoldDB" id="A0A6I9M3K0"/>
<name>A0A6I9M3K0_PERMB</name>
<dbReference type="RefSeq" id="XP_006992246.1">
    <property type="nucleotide sequence ID" value="XM_006992184.2"/>
</dbReference>
<gene>
    <name evidence="6" type="primary">LOC102909967</name>
</gene>
<dbReference type="GO" id="GO:0005148">
    <property type="term" value="F:prolactin receptor binding"/>
    <property type="evidence" value="ECO:0007669"/>
    <property type="project" value="TreeGrafter"/>
</dbReference>
<sequence length="262" mass="29665">MRLAFSQPCSLGALLLLLVSNLLLWENVVSVPLSSNETDDDQLYLKELFDHALILSQDISKLNTEMRRIFTISESSAKFFDKFLSSSSESSDKFMFEFLGGKELLVKTLTRCHNYSIKTPENVDEAQKISLEDFPKLILSRVRAWNDTLDNLLTILGSMPGMHDDILSIAKDIRTKNAELFEHTKSILSKVFGTTENVDYTFWSGLEDFQSSDEDFRFFALCKSSYCLHVDMNTVDLSLMLLGCVVLVDSDICSSPRIGDYS</sequence>
<dbReference type="Gene3D" id="1.20.1250.10">
    <property type="match status" value="1"/>
</dbReference>
<feature type="chain" id="PRO_5044635732" evidence="5">
    <location>
        <begin position="31"/>
        <end position="262"/>
    </location>
</feature>
<dbReference type="InterPro" id="IPR001400">
    <property type="entry name" value="Somatotropin/Prolactin"/>
</dbReference>
<dbReference type="GeneID" id="102909967"/>
<reference evidence="6 7" key="1">
    <citation type="submission" date="2018-10" db="EMBL/GenBank/DDBJ databases">
        <title>Improved assembly of the deer mouse Peromyscus maniculatus genome.</title>
        <authorList>
            <person name="Lassance J.-M."/>
            <person name="Hoekstra H.E."/>
        </authorList>
    </citation>
    <scope>NUCLEOTIDE SEQUENCE [LARGE SCALE GENOMIC DNA]</scope>
</reference>
<keyword evidence="4" id="KW-0479">Metal-binding</keyword>
<proteinExistence type="inferred from homology"/>
<dbReference type="PANTHER" id="PTHR11417:SF73">
    <property type="entry name" value="PROLACTIN-7A1"/>
    <property type="match status" value="1"/>
</dbReference>